<dbReference type="PRINTS" id="PR00599">
    <property type="entry name" value="MAPEPTIDASE"/>
</dbReference>
<name>A0A0C3PT38_PISTI</name>
<dbReference type="Proteomes" id="UP000054217">
    <property type="component" value="Unassembled WGS sequence"/>
</dbReference>
<evidence type="ECO:0000256" key="4">
    <source>
        <dbReference type="ARBA" id="ARBA00022801"/>
    </source>
</evidence>
<dbReference type="NCBIfam" id="TIGR00500">
    <property type="entry name" value="met_pdase_I"/>
    <property type="match status" value="1"/>
</dbReference>
<dbReference type="InterPro" id="IPR002467">
    <property type="entry name" value="Pept_M24A_MAP1"/>
</dbReference>
<keyword evidence="1 5" id="KW-0031">Aminopeptidase</keyword>
<feature type="binding site" evidence="5">
    <location>
        <position position="199"/>
    </location>
    <ligand>
        <name>a divalent metal cation</name>
        <dbReference type="ChEBI" id="CHEBI:60240"/>
        <label>2</label>
        <note>catalytic</note>
    </ligand>
</feature>
<evidence type="ECO:0000256" key="6">
    <source>
        <dbReference type="RuleBase" id="RU003653"/>
    </source>
</evidence>
<comment type="function">
    <text evidence="6">Cotranslationally removes the N-terminal methionine from nascent proteins. The N-terminal methionine is often cleaved when the second residue in the primary sequence is small and uncharged (Met-Ala-, Cys, Gly, Pro, Ser, Thr, or Val).</text>
</comment>
<comment type="cofactor">
    <cofactor evidence="5">
        <name>Co(2+)</name>
        <dbReference type="ChEBI" id="CHEBI:48828"/>
    </cofactor>
    <cofactor evidence="5">
        <name>Zn(2+)</name>
        <dbReference type="ChEBI" id="CHEBI:29105"/>
    </cofactor>
    <cofactor evidence="5">
        <name>Mn(2+)</name>
        <dbReference type="ChEBI" id="CHEBI:29035"/>
    </cofactor>
    <cofactor evidence="5">
        <name>Fe(2+)</name>
        <dbReference type="ChEBI" id="CHEBI:29033"/>
    </cofactor>
    <text evidence="5">Binds 2 divalent metal cations per subunit. Has a high-affinity and a low affinity metal-binding site. The true nature of the physiological cofactor is under debate. The enzyme is active with cobalt, zinc, manganese or divalent iron ions. Most likely, methionine aminopeptidases function as mononuclear Fe(2+)-metalloproteases under physiological conditions, and the catalytically relevant metal-binding site has been assigned to the histidine-containing high-affinity site.</text>
</comment>
<evidence type="ECO:0000313" key="9">
    <source>
        <dbReference type="EMBL" id="KIO12336.1"/>
    </source>
</evidence>
<feature type="binding site" evidence="5">
    <location>
        <position position="199"/>
    </location>
    <ligand>
        <name>a divalent metal cation</name>
        <dbReference type="ChEBI" id="CHEBI:60240"/>
        <label>1</label>
    </ligand>
</feature>
<gene>
    <name evidence="9" type="ORF">M404DRAFT_19186</name>
    <name evidence="8" type="ORF">M404DRAFT_25204</name>
</gene>
<evidence type="ECO:0000256" key="3">
    <source>
        <dbReference type="ARBA" id="ARBA00022723"/>
    </source>
</evidence>
<dbReference type="InterPro" id="IPR000994">
    <property type="entry name" value="Pept_M24"/>
</dbReference>
<evidence type="ECO:0000313" key="8">
    <source>
        <dbReference type="EMBL" id="KIO05490.1"/>
    </source>
</evidence>
<accession>A0A0C3PT38</accession>
<evidence type="ECO:0000256" key="5">
    <source>
        <dbReference type="HAMAP-Rule" id="MF_03174"/>
    </source>
</evidence>
<dbReference type="PANTHER" id="PTHR43330:SF8">
    <property type="entry name" value="METHIONINE AMINOPEPTIDASE 1D, MITOCHONDRIAL"/>
    <property type="match status" value="1"/>
</dbReference>
<comment type="similarity">
    <text evidence="5">Belongs to the peptidase M24A family. Methionine aminopeptidase type 1 subfamily.</text>
</comment>
<dbReference type="Gene3D" id="3.90.230.10">
    <property type="entry name" value="Creatinase/methionine aminopeptidase superfamily"/>
    <property type="match status" value="1"/>
</dbReference>
<dbReference type="PANTHER" id="PTHR43330">
    <property type="entry name" value="METHIONINE AMINOPEPTIDASE"/>
    <property type="match status" value="1"/>
</dbReference>
<sequence>MQRSLFRRVVRRSPCFRPFHSSYSRRSFPANAGDEHAAFGNYSVILPDEPFVWGVSHIKPRHVPPHISRPLYAQKYRLEQESEDIDIQESYEGDGRIQLRTEEEMKLRGSARLASKVREYAKGLVRPGVTTNSIDEAIHRFILAHNAYPSPMLYAGFPRSCCTSVNNVVSHGIPDDRPLEDGDILNIDVTVYLNGYHGDTSQTFLVGEVDEPGRTLVAVTNAALEAGIGVCSPGRPFRDIGRAIHELIQRTPGYSVCTTFAGHGIGKVFHRPPWIYHTLNEEPGTMLPGHCFTIEPCIVQGSNPRVWIFPDGWTASTENCARSAQAEHMVLITESGAEVLTRA</sequence>
<dbReference type="EMBL" id="KN831966">
    <property type="protein sequence ID" value="KIO05490.1"/>
    <property type="molecule type" value="Genomic_DNA"/>
</dbReference>
<reference evidence="9 10" key="1">
    <citation type="submission" date="2014-04" db="EMBL/GenBank/DDBJ databases">
        <authorList>
            <consortium name="DOE Joint Genome Institute"/>
            <person name="Kuo A."/>
            <person name="Kohler A."/>
            <person name="Costa M.D."/>
            <person name="Nagy L.G."/>
            <person name="Floudas D."/>
            <person name="Copeland A."/>
            <person name="Barry K.W."/>
            <person name="Cichocki N."/>
            <person name="Veneault-Fourrey C."/>
            <person name="LaButti K."/>
            <person name="Lindquist E.A."/>
            <person name="Lipzen A."/>
            <person name="Lundell T."/>
            <person name="Morin E."/>
            <person name="Murat C."/>
            <person name="Sun H."/>
            <person name="Tunlid A."/>
            <person name="Henrissat B."/>
            <person name="Grigoriev I.V."/>
            <person name="Hibbett D.S."/>
            <person name="Martin F."/>
            <person name="Nordberg H.P."/>
            <person name="Cantor M.N."/>
            <person name="Hua S.X."/>
        </authorList>
    </citation>
    <scope>NUCLEOTIDE SEQUENCE [LARGE SCALE GENOMIC DNA]</scope>
    <source>
        <strain evidence="9 10">Marx 270</strain>
    </source>
</reference>
<feature type="binding site" evidence="5">
    <location>
        <position position="327"/>
    </location>
    <ligand>
        <name>a divalent metal cation</name>
        <dbReference type="ChEBI" id="CHEBI:60240"/>
        <label>2</label>
        <note>catalytic</note>
    </ligand>
</feature>
<keyword evidence="3 5" id="KW-0479">Metal-binding</keyword>
<dbReference type="Pfam" id="PF00557">
    <property type="entry name" value="Peptidase_M24"/>
    <property type="match status" value="1"/>
</dbReference>
<dbReference type="SUPFAM" id="SSF55920">
    <property type="entry name" value="Creatinase/aminopeptidase"/>
    <property type="match status" value="1"/>
</dbReference>
<dbReference type="GO" id="GO:0070006">
    <property type="term" value="F:metalloaminopeptidase activity"/>
    <property type="evidence" value="ECO:0007669"/>
    <property type="project" value="UniProtKB-UniRule"/>
</dbReference>
<dbReference type="GO" id="GO:0004239">
    <property type="term" value="F:initiator methionyl aminopeptidase activity"/>
    <property type="evidence" value="ECO:0007669"/>
    <property type="project" value="UniProtKB-UniRule"/>
</dbReference>
<comment type="catalytic activity">
    <reaction evidence="5 6">
        <text>Release of N-terminal amino acids, preferentially methionine, from peptides and arylamides.</text>
        <dbReference type="EC" id="3.4.11.18"/>
    </reaction>
</comment>
<dbReference type="HAMAP" id="MF_01974">
    <property type="entry name" value="MetAP_1"/>
    <property type="match status" value="1"/>
</dbReference>
<keyword evidence="2 5" id="KW-0645">Protease</keyword>
<evidence type="ECO:0000259" key="7">
    <source>
        <dbReference type="Pfam" id="PF00557"/>
    </source>
</evidence>
<dbReference type="InterPro" id="IPR001714">
    <property type="entry name" value="Pept_M24_MAP"/>
</dbReference>
<dbReference type="HOGENOM" id="CLU_015857_1_1_1"/>
<protein>
    <recommendedName>
        <fullName evidence="6">Methionine aminopeptidase</fullName>
        <ecNumber evidence="6">3.4.11.18</ecNumber>
    </recommendedName>
</protein>
<evidence type="ECO:0000313" key="10">
    <source>
        <dbReference type="Proteomes" id="UP000054217"/>
    </source>
</evidence>
<evidence type="ECO:0000256" key="2">
    <source>
        <dbReference type="ARBA" id="ARBA00022670"/>
    </source>
</evidence>
<dbReference type="CDD" id="cd01086">
    <property type="entry name" value="MetAP1"/>
    <property type="match status" value="1"/>
</dbReference>
<reference evidence="9" key="3">
    <citation type="submission" date="2015-02" db="EMBL/GenBank/DDBJ databases">
        <title>Evolutionary Origins and Diversification of the Mycorrhizal Mutualists.</title>
        <authorList>
            <consortium name="DOE Joint Genome Institute"/>
            <consortium name="Mycorrhizal Genomics Consortium"/>
            <person name="Kohler A."/>
            <person name="Kuo A."/>
            <person name="Nagy L.G."/>
            <person name="Floudas D."/>
            <person name="Copeland A."/>
            <person name="Barry K.W."/>
            <person name="Cichocki N."/>
            <person name="Veneault-Fourrey C."/>
            <person name="LaButti K."/>
            <person name="Lindquist E.A."/>
            <person name="Lipzen A."/>
            <person name="Lundell T."/>
            <person name="Morin E."/>
            <person name="Murat C."/>
            <person name="Riley R."/>
            <person name="Ohm R."/>
            <person name="Sun H."/>
            <person name="Tunlid A."/>
            <person name="Henrissat B."/>
            <person name="Grigoriev I.V."/>
            <person name="Hibbett D.S."/>
            <person name="Martin F."/>
        </authorList>
    </citation>
    <scope>NUCLEOTIDE SEQUENCE</scope>
    <source>
        <strain evidence="9 10">Marx 270</strain>
    </source>
</reference>
<dbReference type="InterPro" id="IPR036005">
    <property type="entry name" value="Creatinase/aminopeptidase-like"/>
</dbReference>
<feature type="binding site" evidence="5">
    <location>
        <position position="263"/>
    </location>
    <ligand>
        <name>a divalent metal cation</name>
        <dbReference type="ChEBI" id="CHEBI:60240"/>
        <label>2</label>
        <note>catalytic</note>
    </ligand>
</feature>
<dbReference type="EMBL" id="KN831947">
    <property type="protein sequence ID" value="KIO12336.1"/>
    <property type="molecule type" value="Genomic_DNA"/>
</dbReference>
<dbReference type="GO" id="GO:0046872">
    <property type="term" value="F:metal ion binding"/>
    <property type="evidence" value="ECO:0007669"/>
    <property type="project" value="UniProtKB-UniRule"/>
</dbReference>
<dbReference type="GO" id="GO:0006508">
    <property type="term" value="P:proteolysis"/>
    <property type="evidence" value="ECO:0007669"/>
    <property type="project" value="UniProtKB-KW"/>
</dbReference>
<evidence type="ECO:0000256" key="1">
    <source>
        <dbReference type="ARBA" id="ARBA00022438"/>
    </source>
</evidence>
<feature type="binding site" evidence="5">
    <location>
        <position position="327"/>
    </location>
    <ligand>
        <name>a divalent metal cation</name>
        <dbReference type="ChEBI" id="CHEBI:60240"/>
        <label>1</label>
    </ligand>
</feature>
<dbReference type="STRING" id="870435.A0A0C3PT38"/>
<organism evidence="9 10">
    <name type="scientific">Pisolithus tinctorius Marx 270</name>
    <dbReference type="NCBI Taxonomy" id="870435"/>
    <lineage>
        <taxon>Eukaryota</taxon>
        <taxon>Fungi</taxon>
        <taxon>Dikarya</taxon>
        <taxon>Basidiomycota</taxon>
        <taxon>Agaricomycotina</taxon>
        <taxon>Agaricomycetes</taxon>
        <taxon>Agaricomycetidae</taxon>
        <taxon>Boletales</taxon>
        <taxon>Sclerodermatineae</taxon>
        <taxon>Pisolithaceae</taxon>
        <taxon>Pisolithus</taxon>
    </lineage>
</organism>
<keyword evidence="4 5" id="KW-0378">Hydrolase</keyword>
<proteinExistence type="inferred from homology"/>
<feature type="binding site" evidence="5">
    <location>
        <position position="270"/>
    </location>
    <ligand>
        <name>substrate</name>
    </ligand>
</feature>
<feature type="binding site" evidence="5">
    <location>
        <position position="171"/>
    </location>
    <ligand>
        <name>substrate</name>
    </ligand>
</feature>
<dbReference type="AlphaFoldDB" id="A0A0C3PT38"/>
<feature type="binding site" evidence="5">
    <location>
        <position position="188"/>
    </location>
    <ligand>
        <name>a divalent metal cation</name>
        <dbReference type="ChEBI" id="CHEBI:60240"/>
        <label>1</label>
    </ligand>
</feature>
<feature type="binding site" evidence="5">
    <location>
        <position position="295"/>
    </location>
    <ligand>
        <name>a divalent metal cation</name>
        <dbReference type="ChEBI" id="CHEBI:60240"/>
        <label>2</label>
        <note>catalytic</note>
    </ligand>
</feature>
<dbReference type="OrthoDB" id="3209743at2759"/>
<keyword evidence="10" id="KW-1185">Reference proteome</keyword>
<reference evidence="10" key="2">
    <citation type="submission" date="2015-01" db="EMBL/GenBank/DDBJ databases">
        <title>Evolutionary Origins and Diversification of the Mycorrhizal Mutualists.</title>
        <authorList>
            <consortium name="DOE Joint Genome Institute"/>
            <consortium name="Mycorrhizal Genomics Consortium"/>
            <person name="Kohler A."/>
            <person name="Kuo A."/>
            <person name="Nagy L.G."/>
            <person name="Floudas D."/>
            <person name="Copeland A."/>
            <person name="Barry K.W."/>
            <person name="Cichocki N."/>
            <person name="Veneault-Fourrey C."/>
            <person name="LaButti K."/>
            <person name="Lindquist E.A."/>
            <person name="Lipzen A."/>
            <person name="Lundell T."/>
            <person name="Morin E."/>
            <person name="Murat C."/>
            <person name="Riley R."/>
            <person name="Ohm R."/>
            <person name="Sun H."/>
            <person name="Tunlid A."/>
            <person name="Henrissat B."/>
            <person name="Grigoriev I.V."/>
            <person name="Hibbett D.S."/>
            <person name="Martin F."/>
        </authorList>
    </citation>
    <scope>NUCLEOTIDE SEQUENCE [LARGE SCALE GENOMIC DNA]</scope>
    <source>
        <strain evidence="10">Marx 270</strain>
    </source>
</reference>
<feature type="domain" description="Peptidase M24" evidence="7">
    <location>
        <begin position="106"/>
        <end position="334"/>
    </location>
</feature>
<dbReference type="EC" id="3.4.11.18" evidence="6"/>